<dbReference type="Gene3D" id="3.40.50.1820">
    <property type="entry name" value="alpha/beta hydrolase"/>
    <property type="match status" value="1"/>
</dbReference>
<evidence type="ECO:0000256" key="2">
    <source>
        <dbReference type="SAM" id="MobiDB-lite"/>
    </source>
</evidence>
<keyword evidence="3" id="KW-0378">Hydrolase</keyword>
<dbReference type="SUPFAM" id="SSF48403">
    <property type="entry name" value="Ankyrin repeat"/>
    <property type="match status" value="1"/>
</dbReference>
<dbReference type="GO" id="GO:0016787">
    <property type="term" value="F:hydrolase activity"/>
    <property type="evidence" value="ECO:0007669"/>
    <property type="project" value="UniProtKB-KW"/>
</dbReference>
<dbReference type="InterPro" id="IPR036283">
    <property type="entry name" value="NOB1_Zf-like_sf"/>
</dbReference>
<dbReference type="PANTHER" id="PTHR12277:SF81">
    <property type="entry name" value="PROTEIN ABHD13"/>
    <property type="match status" value="1"/>
</dbReference>
<organism evidence="3 4">
    <name type="scientific">Durusdinium trenchii</name>
    <dbReference type="NCBI Taxonomy" id="1381693"/>
    <lineage>
        <taxon>Eukaryota</taxon>
        <taxon>Sar</taxon>
        <taxon>Alveolata</taxon>
        <taxon>Dinophyceae</taxon>
        <taxon>Suessiales</taxon>
        <taxon>Symbiodiniaceae</taxon>
        <taxon>Durusdinium</taxon>
    </lineage>
</organism>
<feature type="region of interest" description="Disordered" evidence="2">
    <location>
        <begin position="672"/>
        <end position="697"/>
    </location>
</feature>
<dbReference type="Gene3D" id="1.25.40.20">
    <property type="entry name" value="Ankyrin repeat-containing domain"/>
    <property type="match status" value="1"/>
</dbReference>
<accession>A0ABP0PXB7</accession>
<dbReference type="PROSITE" id="PS50088">
    <property type="entry name" value="ANK_REPEAT"/>
    <property type="match status" value="1"/>
</dbReference>
<comment type="caution">
    <text evidence="3">The sequence shown here is derived from an EMBL/GenBank/DDBJ whole genome shotgun (WGS) entry which is preliminary data.</text>
</comment>
<dbReference type="InterPro" id="IPR002110">
    <property type="entry name" value="Ankyrin_rpt"/>
</dbReference>
<gene>
    <name evidence="3" type="ORF">SCF082_LOCUS38180</name>
</gene>
<dbReference type="SUPFAM" id="SSF144206">
    <property type="entry name" value="NOB1 zinc finger-like"/>
    <property type="match status" value="1"/>
</dbReference>
<protein>
    <submittedName>
        <fullName evidence="3">Hydrolase_4 domain-containing protein</fullName>
    </submittedName>
</protein>
<dbReference type="Proteomes" id="UP001642464">
    <property type="component" value="Unassembled WGS sequence"/>
</dbReference>
<keyword evidence="1" id="KW-0040">ANK repeat</keyword>
<dbReference type="PANTHER" id="PTHR12277">
    <property type="entry name" value="ALPHA/BETA HYDROLASE DOMAIN-CONTAINING PROTEIN"/>
    <property type="match status" value="1"/>
</dbReference>
<reference evidence="3 4" key="1">
    <citation type="submission" date="2024-02" db="EMBL/GenBank/DDBJ databases">
        <authorList>
            <person name="Chen Y."/>
            <person name="Shah S."/>
            <person name="Dougan E. K."/>
            <person name="Thang M."/>
            <person name="Chan C."/>
        </authorList>
    </citation>
    <scope>NUCLEOTIDE SEQUENCE [LARGE SCALE GENOMIC DNA]</scope>
</reference>
<feature type="repeat" description="ANK" evidence="1">
    <location>
        <begin position="777"/>
        <end position="809"/>
    </location>
</feature>
<dbReference type="InterPro" id="IPR029058">
    <property type="entry name" value="AB_hydrolase_fold"/>
</dbReference>
<evidence type="ECO:0000313" key="3">
    <source>
        <dbReference type="EMBL" id="CAK9080057.1"/>
    </source>
</evidence>
<evidence type="ECO:0000256" key="1">
    <source>
        <dbReference type="PROSITE-ProRule" id="PRU00023"/>
    </source>
</evidence>
<dbReference type="SUPFAM" id="SSF53474">
    <property type="entry name" value="alpha/beta-Hydrolases"/>
    <property type="match status" value="1"/>
</dbReference>
<dbReference type="InterPro" id="IPR036770">
    <property type="entry name" value="Ankyrin_rpt-contain_sf"/>
</dbReference>
<name>A0ABP0PXB7_9DINO</name>
<proteinExistence type="predicted"/>
<keyword evidence="4" id="KW-1185">Reference proteome</keyword>
<feature type="region of interest" description="Disordered" evidence="2">
    <location>
        <begin position="490"/>
        <end position="515"/>
    </location>
</feature>
<dbReference type="EMBL" id="CAXAMM010038684">
    <property type="protein sequence ID" value="CAK9080057.1"/>
    <property type="molecule type" value="Genomic_DNA"/>
</dbReference>
<evidence type="ECO:0000313" key="4">
    <source>
        <dbReference type="Proteomes" id="UP001642464"/>
    </source>
</evidence>
<sequence>MAASAIWEVVGGAEKGGILVREEADLKSAELHSRLAPGVFVQQVALQGERLHFSKLCGDGPDSGWVSLRLKEKPLLEQRGEATSLELETLESVDTRIRWIWCKWHWGRLEEVPLDLEELGEQKEAKCVLLAFQICMSRFPKALKLAEELGDQNVPRLIEQWEKEAEKLSSLFFPSQRDPVKGHRWISDVRQSDVIFQREGVALGLRLLLQCQDGKPIASYPVVLMFHGEDQNIDTFCEEETLEVWRAAQVHLLVADFRGYGFSGGTSSHYHLRPDGEAIVQFLPELFLQQGLGWPWLGGWALYGNGLGSRVACFLAALHGSFFTHGLLLETPWAGSYAPGAPPLPEPPKHTALATMGCNAAGESRFGSRELHLAAAALGQKARQLLPGRPEAAAHFAYVRGNEDLIQAYEGHVLILHGEVDHLVPPEHAVRLHRAARRAKSRHLLLAKGKRADSLPGSPDYATALHGDLHTRAEASLTWRTAAKVMVKNEGSDESCSKRRSTTVRRHSTDERPRAGGVDALPVLLQMGITPLTFDGYAIKSVKLHQAQQHQLARVLLLPQGLHQGSPVGQNEVFCPKCGNDTVVRVPILVDQAMFAERKYVGPPGVPRQGRAKVDLCPPPGWGADGAQLRTQVEAGGGTEPGTKGTVFSMPKPQGGRVWKPIFAEDVGADGWFQPQQQPADRGRARPALGGERRAPQQLSEELFGTGDRSVDWPPSTPLTDSDDEFHIESCSPLAYRARSRFIQRNGRRRLRRTVDVMIEESRIRMLELKVEPRLREQFQPIHLAAHLGDHQALCFLLLDGADVQQKTSKGKSASDLAQAANQQGSHNQVISMLTLRAMPSWEDRLLEQWIVADH</sequence>